<evidence type="ECO:0000313" key="8">
    <source>
        <dbReference type="Proteomes" id="UP000278437"/>
    </source>
</evidence>
<feature type="transmembrane region" description="Helical" evidence="5">
    <location>
        <begin position="87"/>
        <end position="110"/>
    </location>
</feature>
<organism evidence="7 8">
    <name type="scientific">Shewanella khirikhana</name>
    <dbReference type="NCBI Taxonomy" id="1965282"/>
    <lineage>
        <taxon>Bacteria</taxon>
        <taxon>Pseudomonadati</taxon>
        <taxon>Pseudomonadota</taxon>
        <taxon>Gammaproteobacteria</taxon>
        <taxon>Alteromonadales</taxon>
        <taxon>Shewanellaceae</taxon>
        <taxon>Shewanella</taxon>
    </lineage>
</organism>
<feature type="transmembrane region" description="Helical" evidence="5">
    <location>
        <begin position="300"/>
        <end position="318"/>
    </location>
</feature>
<feature type="domain" description="EamA" evidence="6">
    <location>
        <begin position="171"/>
        <end position="317"/>
    </location>
</feature>
<evidence type="ECO:0000259" key="6">
    <source>
        <dbReference type="Pfam" id="PF00892"/>
    </source>
</evidence>
<evidence type="ECO:0000256" key="3">
    <source>
        <dbReference type="ARBA" id="ARBA00022989"/>
    </source>
</evidence>
<proteinExistence type="predicted"/>
<accession>A0ABN5TSF3</accession>
<feature type="transmembrane region" description="Helical" evidence="5">
    <location>
        <begin position="200"/>
        <end position="222"/>
    </location>
</feature>
<keyword evidence="8" id="KW-1185">Reference proteome</keyword>
<dbReference type="EMBL" id="CP020373">
    <property type="protein sequence ID" value="AZQ09430.1"/>
    <property type="molecule type" value="Genomic_DNA"/>
</dbReference>
<feature type="transmembrane region" description="Helical" evidence="5">
    <location>
        <begin position="275"/>
        <end position="294"/>
    </location>
</feature>
<feature type="transmembrane region" description="Helical" evidence="5">
    <location>
        <begin position="144"/>
        <end position="164"/>
    </location>
</feature>
<feature type="transmembrane region" description="Helical" evidence="5">
    <location>
        <begin position="170"/>
        <end position="188"/>
    </location>
</feature>
<evidence type="ECO:0000313" key="7">
    <source>
        <dbReference type="EMBL" id="AZQ09430.1"/>
    </source>
</evidence>
<sequence length="323" mass="33222">MNKKPEIASTQDNSRLWLLTALTMLAFAANSLLCREALVSGSIDAASFTLVRMVSGALVLMLLAFLQSRTASAPEPKPDPKQESKQAWLGGNWRSALALLGYAAAFSFAYHSLTAATGALLLFGAVQATMIGYGLWAGERPNRLQLFGMLLALLGLGWFLLPGVAAPDSVGALLMLLAGVCWGVYSLLGRGAASPLCATAGNFVRSVPLALLLYGVIAAVGFDSHGEIAGQGGGGEIFSVSAIGVLYGIGSGAIASGLGYALWYAVLPRIEATTAATVQLSVPIIAAFGGLLLLGEPLSLRLILCSTAVLGGIALVVLNRSGK</sequence>
<dbReference type="InterPro" id="IPR050638">
    <property type="entry name" value="AA-Vitamin_Transporters"/>
</dbReference>
<dbReference type="PANTHER" id="PTHR32322">
    <property type="entry name" value="INNER MEMBRANE TRANSPORTER"/>
    <property type="match status" value="1"/>
</dbReference>
<keyword evidence="3 5" id="KW-1133">Transmembrane helix</keyword>
<dbReference type="InterPro" id="IPR000620">
    <property type="entry name" value="EamA_dom"/>
</dbReference>
<evidence type="ECO:0000256" key="5">
    <source>
        <dbReference type="SAM" id="Phobius"/>
    </source>
</evidence>
<keyword evidence="2 5" id="KW-0812">Transmembrane</keyword>
<feature type="transmembrane region" description="Helical" evidence="5">
    <location>
        <begin position="116"/>
        <end position="137"/>
    </location>
</feature>
<evidence type="ECO:0000256" key="4">
    <source>
        <dbReference type="ARBA" id="ARBA00023136"/>
    </source>
</evidence>
<evidence type="ECO:0000256" key="2">
    <source>
        <dbReference type="ARBA" id="ARBA00022692"/>
    </source>
</evidence>
<dbReference type="Pfam" id="PF00892">
    <property type="entry name" value="EamA"/>
    <property type="match status" value="2"/>
</dbReference>
<name>A0ABN5TSF3_9GAMM</name>
<gene>
    <name evidence="7" type="ORF">STH12_00278</name>
</gene>
<dbReference type="Proteomes" id="UP000278437">
    <property type="component" value="Chromosome"/>
</dbReference>
<comment type="subcellular location">
    <subcellularLocation>
        <location evidence="1">Membrane</location>
        <topology evidence="1">Multi-pass membrane protein</topology>
    </subcellularLocation>
</comment>
<evidence type="ECO:0000256" key="1">
    <source>
        <dbReference type="ARBA" id="ARBA00004141"/>
    </source>
</evidence>
<feature type="transmembrane region" description="Helical" evidence="5">
    <location>
        <begin position="242"/>
        <end position="263"/>
    </location>
</feature>
<feature type="transmembrane region" description="Helical" evidence="5">
    <location>
        <begin position="45"/>
        <end position="66"/>
    </location>
</feature>
<keyword evidence="4 5" id="KW-0472">Membrane</keyword>
<reference evidence="8" key="1">
    <citation type="submission" date="2017-03" db="EMBL/GenBank/DDBJ databases">
        <title>Full genome sequence of a non-lethal Shewanella isolate that potentiates virulence of Vibio parahaemolyticus causing acute hepatopancreatic necrosis disease (AHPND) in shrimp.</title>
        <authorList>
            <person name="Prachumwat A."/>
            <person name="Sritunyalucksana K."/>
        </authorList>
    </citation>
    <scope>NUCLEOTIDE SEQUENCE [LARGE SCALE GENOMIC DNA]</scope>
    <source>
        <strain evidence="8">TH2012</strain>
    </source>
</reference>
<dbReference type="PANTHER" id="PTHR32322:SF9">
    <property type="entry name" value="AMINO-ACID METABOLITE EFFLUX PUMP-RELATED"/>
    <property type="match status" value="1"/>
</dbReference>
<feature type="domain" description="EamA" evidence="6">
    <location>
        <begin position="18"/>
        <end position="158"/>
    </location>
</feature>
<dbReference type="SUPFAM" id="SSF103481">
    <property type="entry name" value="Multidrug resistance efflux transporter EmrE"/>
    <property type="match status" value="2"/>
</dbReference>
<dbReference type="RefSeq" id="WP_126165894.1">
    <property type="nucleotide sequence ID" value="NZ_CP020373.1"/>
</dbReference>
<dbReference type="InterPro" id="IPR037185">
    <property type="entry name" value="EmrE-like"/>
</dbReference>
<protein>
    <submittedName>
        <fullName evidence="7">Threonine and homoserine efflux system</fullName>
    </submittedName>
</protein>